<comment type="caution">
    <text evidence="1">The sequence shown here is derived from an EMBL/GenBank/DDBJ whole genome shotgun (WGS) entry which is preliminary data.</text>
</comment>
<dbReference type="AlphaFoldDB" id="A0A4Y2IG99"/>
<reference evidence="1 2" key="1">
    <citation type="journal article" date="2019" name="Sci. Rep.">
        <title>Orb-weaving spider Araneus ventricosus genome elucidates the spidroin gene catalogue.</title>
        <authorList>
            <person name="Kono N."/>
            <person name="Nakamura H."/>
            <person name="Ohtoshi R."/>
            <person name="Moran D.A.P."/>
            <person name="Shinohara A."/>
            <person name="Yoshida Y."/>
            <person name="Fujiwara M."/>
            <person name="Mori M."/>
            <person name="Tomita M."/>
            <person name="Arakawa K."/>
        </authorList>
    </citation>
    <scope>NUCLEOTIDE SEQUENCE [LARGE SCALE GENOMIC DNA]</scope>
</reference>
<sequence length="83" mass="9245">MVQLLKMWKASDKPCCTVQVNLLESTLLNLASVIVSKAYFAFRPAIPPLQIGCCAMVEAYGLRSETNFAHEMGDEKMPSEIHQ</sequence>
<proteinExistence type="predicted"/>
<dbReference type="OrthoDB" id="10581724at2759"/>
<protein>
    <submittedName>
        <fullName evidence="1">Uncharacterized protein</fullName>
    </submittedName>
</protein>
<dbReference type="EMBL" id="BGPR01002592">
    <property type="protein sequence ID" value="GBM76016.1"/>
    <property type="molecule type" value="Genomic_DNA"/>
</dbReference>
<gene>
    <name evidence="1" type="ORF">AVEN_139512_1</name>
</gene>
<evidence type="ECO:0000313" key="2">
    <source>
        <dbReference type="Proteomes" id="UP000499080"/>
    </source>
</evidence>
<name>A0A4Y2IG99_ARAVE</name>
<organism evidence="1 2">
    <name type="scientific">Araneus ventricosus</name>
    <name type="common">Orbweaver spider</name>
    <name type="synonym">Epeira ventricosa</name>
    <dbReference type="NCBI Taxonomy" id="182803"/>
    <lineage>
        <taxon>Eukaryota</taxon>
        <taxon>Metazoa</taxon>
        <taxon>Ecdysozoa</taxon>
        <taxon>Arthropoda</taxon>
        <taxon>Chelicerata</taxon>
        <taxon>Arachnida</taxon>
        <taxon>Araneae</taxon>
        <taxon>Araneomorphae</taxon>
        <taxon>Entelegynae</taxon>
        <taxon>Araneoidea</taxon>
        <taxon>Araneidae</taxon>
        <taxon>Araneus</taxon>
    </lineage>
</organism>
<evidence type="ECO:0000313" key="1">
    <source>
        <dbReference type="EMBL" id="GBM76016.1"/>
    </source>
</evidence>
<dbReference type="Proteomes" id="UP000499080">
    <property type="component" value="Unassembled WGS sequence"/>
</dbReference>
<keyword evidence="2" id="KW-1185">Reference proteome</keyword>
<accession>A0A4Y2IG99</accession>